<dbReference type="EMBL" id="JAGQKY010000284">
    <property type="protein sequence ID" value="MCA9398089.1"/>
    <property type="molecule type" value="Genomic_DNA"/>
</dbReference>
<comment type="caution">
    <text evidence="1">The sequence shown here is derived from an EMBL/GenBank/DDBJ whole genome shotgun (WGS) entry which is preliminary data.</text>
</comment>
<reference evidence="1" key="2">
    <citation type="journal article" date="2021" name="Microbiome">
        <title>Successional dynamics and alternative stable states in a saline activated sludge microbial community over 9 years.</title>
        <authorList>
            <person name="Wang Y."/>
            <person name="Ye J."/>
            <person name="Ju F."/>
            <person name="Liu L."/>
            <person name="Boyd J.A."/>
            <person name="Deng Y."/>
            <person name="Parks D.H."/>
            <person name="Jiang X."/>
            <person name="Yin X."/>
            <person name="Woodcroft B.J."/>
            <person name="Tyson G.W."/>
            <person name="Hugenholtz P."/>
            <person name="Polz M.F."/>
            <person name="Zhang T."/>
        </authorList>
    </citation>
    <scope>NUCLEOTIDE SEQUENCE</scope>
    <source>
        <strain evidence="1">HKST-UBA02</strain>
    </source>
</reference>
<evidence type="ECO:0000313" key="2">
    <source>
        <dbReference type="Proteomes" id="UP000699691"/>
    </source>
</evidence>
<gene>
    <name evidence="1" type="ORF">KC573_04620</name>
</gene>
<protein>
    <submittedName>
        <fullName evidence="1">Uncharacterized protein</fullName>
    </submittedName>
</protein>
<accession>A0A955LWL5</accession>
<sequence>MGIHVFVAPPEAPVLIQRIGYWGTMTPQDPFALYRTVLMMERISMISGFNLNRAHTAVSRHPIGPFANRYLSDIQKMVGPGVHEEIMSTQIQGDVIAFLLSMPDELATQMGHLVVSELDAGTLVWRPAYARFGIEPVGIS</sequence>
<organism evidence="1 2">
    <name type="scientific">candidate division WWE3 bacterium</name>
    <dbReference type="NCBI Taxonomy" id="2053526"/>
    <lineage>
        <taxon>Bacteria</taxon>
        <taxon>Katanobacteria</taxon>
    </lineage>
</organism>
<reference evidence="1" key="1">
    <citation type="submission" date="2020-04" db="EMBL/GenBank/DDBJ databases">
        <authorList>
            <person name="Zhang T."/>
        </authorList>
    </citation>
    <scope>NUCLEOTIDE SEQUENCE</scope>
    <source>
        <strain evidence="1">HKST-UBA02</strain>
    </source>
</reference>
<proteinExistence type="predicted"/>
<name>A0A955LWL5_UNCKA</name>
<feature type="non-terminal residue" evidence="1">
    <location>
        <position position="1"/>
    </location>
</feature>
<dbReference type="AlphaFoldDB" id="A0A955LWL5"/>
<evidence type="ECO:0000313" key="1">
    <source>
        <dbReference type="EMBL" id="MCA9398089.1"/>
    </source>
</evidence>
<dbReference type="Proteomes" id="UP000699691">
    <property type="component" value="Unassembled WGS sequence"/>
</dbReference>